<keyword evidence="3" id="KW-1185">Reference proteome</keyword>
<evidence type="ECO:0000313" key="2">
    <source>
        <dbReference type="EMBL" id="MBO9202002.1"/>
    </source>
</evidence>
<organism evidence="2 3">
    <name type="scientific">Niastella soli</name>
    <dbReference type="NCBI Taxonomy" id="2821487"/>
    <lineage>
        <taxon>Bacteria</taxon>
        <taxon>Pseudomonadati</taxon>
        <taxon>Bacteroidota</taxon>
        <taxon>Chitinophagia</taxon>
        <taxon>Chitinophagales</taxon>
        <taxon>Chitinophagaceae</taxon>
        <taxon>Niastella</taxon>
    </lineage>
</organism>
<evidence type="ECO:0000256" key="1">
    <source>
        <dbReference type="SAM" id="Phobius"/>
    </source>
</evidence>
<reference evidence="2 3" key="1">
    <citation type="submission" date="2021-03" db="EMBL/GenBank/DDBJ databases">
        <title>Assistant Professor.</title>
        <authorList>
            <person name="Huq M.A."/>
        </authorList>
    </citation>
    <scope>NUCLEOTIDE SEQUENCE [LARGE SCALE GENOMIC DNA]</scope>
    <source>
        <strain evidence="2 3">MAH-29</strain>
    </source>
</reference>
<feature type="transmembrane region" description="Helical" evidence="1">
    <location>
        <begin position="42"/>
        <end position="59"/>
    </location>
</feature>
<dbReference type="EMBL" id="JAGHKO010000004">
    <property type="protein sequence ID" value="MBO9202002.1"/>
    <property type="molecule type" value="Genomic_DNA"/>
</dbReference>
<dbReference type="Proteomes" id="UP000677244">
    <property type="component" value="Unassembled WGS sequence"/>
</dbReference>
<feature type="transmembrane region" description="Helical" evidence="1">
    <location>
        <begin position="79"/>
        <end position="97"/>
    </location>
</feature>
<gene>
    <name evidence="2" type="ORF">J7I42_17085</name>
</gene>
<feature type="transmembrane region" description="Helical" evidence="1">
    <location>
        <begin position="157"/>
        <end position="176"/>
    </location>
</feature>
<sequence length="189" mass="22338">MKTSPFWINLIMYGPYILLLVLFVIFYYRAIRFYGITKLKKFTVVMLGAFVVAFALRYFRFNFFDWVPIQFLKIAGNEPITNVLILLMMVFFVTAIAKIRTEKNARFLSLTWLLIGLFSLAFGCWLTYLYARWEAPVKKPTGPLQIAIDLNNVRSFYLTQMIYPFLWVMVCAVSLWKIKKEKRTSIFAR</sequence>
<feature type="transmembrane region" description="Helical" evidence="1">
    <location>
        <begin position="6"/>
        <end position="30"/>
    </location>
</feature>
<evidence type="ECO:0000313" key="3">
    <source>
        <dbReference type="Proteomes" id="UP000677244"/>
    </source>
</evidence>
<keyword evidence="1" id="KW-0472">Membrane</keyword>
<keyword evidence="1" id="KW-0812">Transmembrane</keyword>
<keyword evidence="1" id="KW-1133">Transmembrane helix</keyword>
<protein>
    <submittedName>
        <fullName evidence="2">Uncharacterized protein</fullName>
    </submittedName>
</protein>
<accession>A0ABS3YWX1</accession>
<comment type="caution">
    <text evidence="2">The sequence shown here is derived from an EMBL/GenBank/DDBJ whole genome shotgun (WGS) entry which is preliminary data.</text>
</comment>
<name>A0ABS3YWX1_9BACT</name>
<dbReference type="RefSeq" id="WP_209140056.1">
    <property type="nucleotide sequence ID" value="NZ_JAGHKO010000004.1"/>
</dbReference>
<proteinExistence type="predicted"/>
<feature type="transmembrane region" description="Helical" evidence="1">
    <location>
        <begin position="109"/>
        <end position="131"/>
    </location>
</feature>